<proteinExistence type="predicted"/>
<dbReference type="Proteomes" id="UP000276506">
    <property type="component" value="Unassembled WGS sequence"/>
</dbReference>
<dbReference type="AlphaFoldDB" id="A0A3R8UG66"/>
<protein>
    <submittedName>
        <fullName evidence="4">CHASE2 domain-containing protein</fullName>
    </submittedName>
</protein>
<dbReference type="EMBL" id="RHQL01000002">
    <property type="protein sequence ID" value="RRV13370.1"/>
    <property type="molecule type" value="Genomic_DNA"/>
</dbReference>
<dbReference type="SMART" id="SM01080">
    <property type="entry name" value="CHASE2"/>
    <property type="match status" value="1"/>
</dbReference>
<dbReference type="InterPro" id="IPR007890">
    <property type="entry name" value="CHASE2"/>
</dbReference>
<dbReference type="RefSeq" id="WP_090521618.1">
    <property type="nucleotide sequence ID" value="NZ_RHQL01000002.1"/>
</dbReference>
<evidence type="ECO:0000259" key="3">
    <source>
        <dbReference type="SMART" id="SM01080"/>
    </source>
</evidence>
<evidence type="ECO:0000256" key="2">
    <source>
        <dbReference type="SAM" id="Phobius"/>
    </source>
</evidence>
<organism evidence="4 5">
    <name type="scientific">Stutzerimonas xanthomarina</name>
    <dbReference type="NCBI Taxonomy" id="271420"/>
    <lineage>
        <taxon>Bacteria</taxon>
        <taxon>Pseudomonadati</taxon>
        <taxon>Pseudomonadota</taxon>
        <taxon>Gammaproteobacteria</taxon>
        <taxon>Pseudomonadales</taxon>
        <taxon>Pseudomonadaceae</taxon>
        <taxon>Stutzerimonas</taxon>
    </lineage>
</organism>
<sequence>MPALPRQLSTLRTVLALLAILLDPFGLTTATDGASSRLLNQLQANAYGDAGARQQIAVVIIDDAFLRQRESHWPLPYSEQSKLFRQLLAYRPAAVMVDLMYSYDHSRGRNSDSSRLLSNVFERYRAAGVPLYLANSGSTESNALPIFTEVSEPALVSWSGYEDQYPLAAETAYGWMDSAAFALYRSYCTRHACQPLPASAQLAGEQPPIALQWGGDPAREQRLVSDVSQCASSSGLWSRIFSQLAQSVFWRLSAPTETRCPFHLTITASALATTVPEERALLRELLGDRLVMVGASISSAEDLTSSPVHGKLPGVYAHAMALDNLIEYGQDYIAAPPQLFNTEIDVLDLLEFIFALVILWFHSARAGLLPGHRLAFAIGATLCLLLISVLLYQLRVTPVNILGLLLLIGVLLPEEPESPSLPSTSTRKESSCANPSHCSAPCCSAAPATRPD</sequence>
<gene>
    <name evidence="4" type="ORF">EGJ28_07060</name>
</gene>
<evidence type="ECO:0000313" key="4">
    <source>
        <dbReference type="EMBL" id="RRV13370.1"/>
    </source>
</evidence>
<feature type="domain" description="CHASE2" evidence="3">
    <location>
        <begin position="31"/>
        <end position="362"/>
    </location>
</feature>
<keyword evidence="2" id="KW-1133">Transmembrane helix</keyword>
<comment type="caution">
    <text evidence="4">The sequence shown here is derived from an EMBL/GenBank/DDBJ whole genome shotgun (WGS) entry which is preliminary data.</text>
</comment>
<feature type="compositionally biased region" description="Low complexity" evidence="1">
    <location>
        <begin position="431"/>
        <end position="452"/>
    </location>
</feature>
<keyword evidence="2" id="KW-0472">Membrane</keyword>
<dbReference type="GeneID" id="99796373"/>
<accession>A0A3R8UG66</accession>
<keyword evidence="2" id="KW-0812">Transmembrane</keyword>
<feature type="region of interest" description="Disordered" evidence="1">
    <location>
        <begin position="419"/>
        <end position="452"/>
    </location>
</feature>
<evidence type="ECO:0000313" key="5">
    <source>
        <dbReference type="Proteomes" id="UP000276506"/>
    </source>
</evidence>
<reference evidence="4 5" key="1">
    <citation type="submission" date="2018-10" db="EMBL/GenBank/DDBJ databases">
        <title>Transmission dynamics of multidrug resistant bacteria on intensive care unit surfaces.</title>
        <authorList>
            <person name="D'Souza A.W."/>
            <person name="Potter R.F."/>
            <person name="Wallace M."/>
            <person name="Shupe A."/>
            <person name="Patel S."/>
            <person name="Sun S."/>
            <person name="Gul D."/>
            <person name="Kwon J.H."/>
            <person name="Andleeb S."/>
            <person name="Burnham C.-A.D."/>
            <person name="Dantas G."/>
        </authorList>
    </citation>
    <scope>NUCLEOTIDE SEQUENCE [LARGE SCALE GENOMIC DNA]</scope>
    <source>
        <strain evidence="4 5">PX_177</strain>
    </source>
</reference>
<dbReference type="Pfam" id="PF05226">
    <property type="entry name" value="CHASE2"/>
    <property type="match status" value="1"/>
</dbReference>
<evidence type="ECO:0000256" key="1">
    <source>
        <dbReference type="SAM" id="MobiDB-lite"/>
    </source>
</evidence>
<name>A0A3R8UG66_9GAMM</name>
<feature type="transmembrane region" description="Helical" evidence="2">
    <location>
        <begin position="374"/>
        <end position="391"/>
    </location>
</feature>
<feature type="transmembrane region" description="Helical" evidence="2">
    <location>
        <begin position="346"/>
        <end position="362"/>
    </location>
</feature>